<reference evidence="2" key="1">
    <citation type="submission" date="2018-01" db="EMBL/GenBank/DDBJ databases">
        <title>An insight into the sialome of Amazonian anophelines.</title>
        <authorList>
            <person name="Ribeiro J.M."/>
            <person name="Scarpassa V."/>
            <person name="Calvo E."/>
        </authorList>
    </citation>
    <scope>NUCLEOTIDE SEQUENCE</scope>
</reference>
<feature type="chain" id="PRO_5014759905" evidence="1">
    <location>
        <begin position="17"/>
        <end position="96"/>
    </location>
</feature>
<organism evidence="2">
    <name type="scientific">Anopheles darlingi</name>
    <name type="common">Mosquito</name>
    <dbReference type="NCBI Taxonomy" id="43151"/>
    <lineage>
        <taxon>Eukaryota</taxon>
        <taxon>Metazoa</taxon>
        <taxon>Ecdysozoa</taxon>
        <taxon>Arthropoda</taxon>
        <taxon>Hexapoda</taxon>
        <taxon>Insecta</taxon>
        <taxon>Pterygota</taxon>
        <taxon>Neoptera</taxon>
        <taxon>Endopterygota</taxon>
        <taxon>Diptera</taxon>
        <taxon>Nematocera</taxon>
        <taxon>Culicoidea</taxon>
        <taxon>Culicidae</taxon>
        <taxon>Anophelinae</taxon>
        <taxon>Anopheles</taxon>
    </lineage>
</organism>
<evidence type="ECO:0000256" key="1">
    <source>
        <dbReference type="SAM" id="SignalP"/>
    </source>
</evidence>
<feature type="signal peptide" evidence="1">
    <location>
        <begin position="1"/>
        <end position="16"/>
    </location>
</feature>
<sequence length="96" mass="10541">MTTLMMLTTITTTAQGCRWLAALLLLDDRATAKAFACPPPLLLHSLFHSFAFSSSLSLSTYSTFFSNIRARARGFSFESTLAGADLNDLATTKEQW</sequence>
<accession>A0A2M4D8K8</accession>
<dbReference type="AlphaFoldDB" id="A0A2M4D8K8"/>
<protein>
    <submittedName>
        <fullName evidence="2">Putative secreted protein</fullName>
    </submittedName>
</protein>
<name>A0A2M4D8K8_ANODA</name>
<keyword evidence="1" id="KW-0732">Signal</keyword>
<proteinExistence type="predicted"/>
<dbReference type="EMBL" id="GGFL01009689">
    <property type="protein sequence ID" value="MBW73867.1"/>
    <property type="molecule type" value="Transcribed_RNA"/>
</dbReference>
<evidence type="ECO:0000313" key="2">
    <source>
        <dbReference type="EMBL" id="MBW73867.1"/>
    </source>
</evidence>